<dbReference type="RefSeq" id="WP_368652870.1">
    <property type="nucleotide sequence ID" value="NZ_CP162599.1"/>
</dbReference>
<dbReference type="GO" id="GO:0016787">
    <property type="term" value="F:hydrolase activity"/>
    <property type="evidence" value="ECO:0007669"/>
    <property type="project" value="UniProtKB-KW"/>
</dbReference>
<organism evidence="1">
    <name type="scientific">Ornithinibacillus sp. 4-3</name>
    <dbReference type="NCBI Taxonomy" id="3231488"/>
    <lineage>
        <taxon>Bacteria</taxon>
        <taxon>Bacillati</taxon>
        <taxon>Bacillota</taxon>
        <taxon>Bacilli</taxon>
        <taxon>Bacillales</taxon>
        <taxon>Bacillaceae</taxon>
        <taxon>Ornithinibacillus</taxon>
    </lineage>
</organism>
<gene>
    <name evidence="1" type="ORF">AB4Y30_14185</name>
</gene>
<evidence type="ECO:0000313" key="1">
    <source>
        <dbReference type="EMBL" id="XDK32149.1"/>
    </source>
</evidence>
<protein>
    <submittedName>
        <fullName evidence="1">Zn-dependent hydrolase</fullName>
    </submittedName>
</protein>
<keyword evidence="1" id="KW-0378">Hydrolase</keyword>
<dbReference type="EMBL" id="CP162599">
    <property type="protein sequence ID" value="XDK32149.1"/>
    <property type="molecule type" value="Genomic_DNA"/>
</dbReference>
<sequence>MESKEFKRVLHNLHLENMSFSPKIQKRIITDANDNEKISPALIKEMLAYDKV</sequence>
<reference evidence="1" key="1">
    <citation type="submission" date="2024-07" db="EMBL/GenBank/DDBJ databases">
        <title>Halotolerant mesophilic bacterium Ornithinibacillus sp. 4-3, sp. nov., isolated from soil.</title>
        <authorList>
            <person name="Sidarenka A.V."/>
            <person name="Guliayeva D.E."/>
            <person name="Leanovich S.I."/>
            <person name="Hileuskaya K.S."/>
            <person name="Akhremchuk A.E."/>
            <person name="Sikolenko M.A."/>
            <person name="Valentovich L.N."/>
        </authorList>
    </citation>
    <scope>NUCLEOTIDE SEQUENCE</scope>
    <source>
        <strain evidence="1">4-3</strain>
    </source>
</reference>
<accession>A0AB39HN92</accession>
<dbReference type="AlphaFoldDB" id="A0AB39HN92"/>
<proteinExistence type="predicted"/>
<name>A0AB39HN92_9BACI</name>